<reference evidence="5 6" key="1">
    <citation type="submission" date="2023-03" db="EMBL/GenBank/DDBJ databases">
        <authorList>
            <person name="Pearce D."/>
        </authorList>
    </citation>
    <scope>NUCLEOTIDE SEQUENCE [LARGE SCALE GENOMIC DNA]</scope>
    <source>
        <strain evidence="5">Msz</strain>
    </source>
</reference>
<dbReference type="SUPFAM" id="SSF160544">
    <property type="entry name" value="EscU C-terminal domain-like"/>
    <property type="match status" value="1"/>
</dbReference>
<evidence type="ECO:0000313" key="5">
    <source>
        <dbReference type="EMBL" id="CAI8977645.1"/>
    </source>
</evidence>
<evidence type="ECO:0000313" key="6">
    <source>
        <dbReference type="Proteomes" id="UP001162030"/>
    </source>
</evidence>
<keyword evidence="6" id="KW-1185">Reference proteome</keyword>
<comment type="function">
    <text evidence="4">Required for formation of the rod structure in the basal body of the flagellar apparatus. Together with FliI and FliH, may constitute the export apparatus of flagellin.</text>
</comment>
<accession>A0ABM9I9P5</accession>
<dbReference type="RefSeq" id="WP_026608844.1">
    <property type="nucleotide sequence ID" value="NZ_OX458333.1"/>
</dbReference>
<dbReference type="PANTHER" id="PTHR30531:SF12">
    <property type="entry name" value="FLAGELLAR BIOSYNTHETIC PROTEIN FLHB"/>
    <property type="match status" value="1"/>
</dbReference>
<keyword evidence="5" id="KW-0966">Cell projection</keyword>
<keyword evidence="3" id="KW-0813">Transport</keyword>
<dbReference type="InterPro" id="IPR006135">
    <property type="entry name" value="T3SS_substrate_exporter"/>
</dbReference>
<evidence type="ECO:0000256" key="3">
    <source>
        <dbReference type="ARBA" id="ARBA00023225"/>
    </source>
</evidence>
<proteinExistence type="inferred from homology"/>
<dbReference type="InterPro" id="IPR029025">
    <property type="entry name" value="T3SS_substrate_exporter_C"/>
</dbReference>
<dbReference type="PANTHER" id="PTHR30531">
    <property type="entry name" value="FLAGELLAR BIOSYNTHETIC PROTEIN FLHB"/>
    <property type="match status" value="1"/>
</dbReference>
<evidence type="ECO:0000256" key="2">
    <source>
        <dbReference type="ARBA" id="ARBA00021622"/>
    </source>
</evidence>
<evidence type="ECO:0000256" key="1">
    <source>
        <dbReference type="ARBA" id="ARBA00010690"/>
    </source>
</evidence>
<dbReference type="Pfam" id="PF01312">
    <property type="entry name" value="Bac_export_2"/>
    <property type="match status" value="1"/>
</dbReference>
<keyword evidence="5" id="KW-0969">Cilium</keyword>
<gene>
    <name evidence="5" type="ORF">MSZNOR_5039</name>
</gene>
<evidence type="ECO:0000256" key="4">
    <source>
        <dbReference type="ARBA" id="ARBA00025078"/>
    </source>
</evidence>
<keyword evidence="3" id="KW-1006">Bacterial flagellum protein export</keyword>
<keyword evidence="5" id="KW-0282">Flagellum</keyword>
<sequence>MNRVVNPPDIAVALHYDGESAPRVTAKGKGAVAEQIIERARQHGIPLHTDEGLATVLAKVPLGNEIPRELYLAVAEVIAFAYSLSGKVPGK</sequence>
<organism evidence="5 6">
    <name type="scientific">Methylocaldum szegediense</name>
    <dbReference type="NCBI Taxonomy" id="73780"/>
    <lineage>
        <taxon>Bacteria</taxon>
        <taxon>Pseudomonadati</taxon>
        <taxon>Pseudomonadota</taxon>
        <taxon>Gammaproteobacteria</taxon>
        <taxon>Methylococcales</taxon>
        <taxon>Methylococcaceae</taxon>
        <taxon>Methylocaldum</taxon>
    </lineage>
</organism>
<keyword evidence="3" id="KW-0653">Protein transport</keyword>
<name>A0ABM9I9P5_9GAMM</name>
<protein>
    <recommendedName>
        <fullName evidence="2">Flagellar biosynthetic protein FlhB</fullName>
    </recommendedName>
</protein>
<dbReference type="Proteomes" id="UP001162030">
    <property type="component" value="Chromosome"/>
</dbReference>
<dbReference type="Gene3D" id="3.40.1690.10">
    <property type="entry name" value="secretion proteins EscU"/>
    <property type="match status" value="1"/>
</dbReference>
<dbReference type="EMBL" id="OX458333">
    <property type="protein sequence ID" value="CAI8977645.1"/>
    <property type="molecule type" value="Genomic_DNA"/>
</dbReference>
<comment type="similarity">
    <text evidence="1">Belongs to the type III secretion exporter family.</text>
</comment>